<accession>A0A0C4EA89</accession>
<dbReference type="AlphaFoldDB" id="A0A0C4EA89"/>
<proteinExistence type="predicted"/>
<keyword evidence="4" id="KW-1185">Reference proteome</keyword>
<dbReference type="EMBL" id="GL876976">
    <property type="protein sequence ID" value="KLU91023.1"/>
    <property type="molecule type" value="Genomic_DNA"/>
</dbReference>
<name>A0A0C4EA89_MAGP6</name>
<evidence type="ECO:0000313" key="3">
    <source>
        <dbReference type="EnsemblFungi" id="MAPG_09548T0"/>
    </source>
</evidence>
<reference evidence="3" key="4">
    <citation type="journal article" date="2015" name="G3 (Bethesda)">
        <title>Genome sequences of three phytopathogenic species of the Magnaporthaceae family of fungi.</title>
        <authorList>
            <person name="Okagaki L.H."/>
            <person name="Nunes C.C."/>
            <person name="Sailsbery J."/>
            <person name="Clay B."/>
            <person name="Brown D."/>
            <person name="John T."/>
            <person name="Oh Y."/>
            <person name="Young N."/>
            <person name="Fitzgerald M."/>
            <person name="Haas B.J."/>
            <person name="Zeng Q."/>
            <person name="Young S."/>
            <person name="Adiconis X."/>
            <person name="Fan L."/>
            <person name="Levin J.Z."/>
            <person name="Mitchell T.K."/>
            <person name="Okubara P.A."/>
            <person name="Farman M.L."/>
            <person name="Kohn L.M."/>
            <person name="Birren B."/>
            <person name="Ma L.-J."/>
            <person name="Dean R.A."/>
        </authorList>
    </citation>
    <scope>NUCLEOTIDE SEQUENCE</scope>
    <source>
        <strain evidence="3">ATCC 64411 / 73-15</strain>
    </source>
</reference>
<organism evidence="3 4">
    <name type="scientific">Magnaporthiopsis poae (strain ATCC 64411 / 73-15)</name>
    <name type="common">Kentucky bluegrass fungus</name>
    <name type="synonym">Magnaporthe poae</name>
    <dbReference type="NCBI Taxonomy" id="644358"/>
    <lineage>
        <taxon>Eukaryota</taxon>
        <taxon>Fungi</taxon>
        <taxon>Dikarya</taxon>
        <taxon>Ascomycota</taxon>
        <taxon>Pezizomycotina</taxon>
        <taxon>Sordariomycetes</taxon>
        <taxon>Sordariomycetidae</taxon>
        <taxon>Magnaporthales</taxon>
        <taxon>Magnaporthaceae</taxon>
        <taxon>Magnaporthiopsis</taxon>
    </lineage>
</organism>
<reference evidence="2" key="3">
    <citation type="submission" date="2011-03" db="EMBL/GenBank/DDBJ databases">
        <title>Annotation of Magnaporthe poae ATCC 64411.</title>
        <authorList>
            <person name="Ma L.-J."/>
            <person name="Dead R."/>
            <person name="Young S.K."/>
            <person name="Zeng Q."/>
            <person name="Gargeya S."/>
            <person name="Fitzgerald M."/>
            <person name="Haas B."/>
            <person name="Abouelleil A."/>
            <person name="Alvarado L."/>
            <person name="Arachchi H.M."/>
            <person name="Berlin A."/>
            <person name="Brown A."/>
            <person name="Chapman S.B."/>
            <person name="Chen Z."/>
            <person name="Dunbar C."/>
            <person name="Freedman E."/>
            <person name="Gearin G."/>
            <person name="Gellesch M."/>
            <person name="Goldberg J."/>
            <person name="Griggs A."/>
            <person name="Gujja S."/>
            <person name="Heiman D."/>
            <person name="Howarth C."/>
            <person name="Larson L."/>
            <person name="Lui A."/>
            <person name="MacDonald P.J.P."/>
            <person name="Mehta T."/>
            <person name="Montmayeur A."/>
            <person name="Murphy C."/>
            <person name="Neiman D."/>
            <person name="Pearson M."/>
            <person name="Priest M."/>
            <person name="Roberts A."/>
            <person name="Saif S."/>
            <person name="Shea T."/>
            <person name="Shenoy N."/>
            <person name="Sisk P."/>
            <person name="Stolte C."/>
            <person name="Sykes S."/>
            <person name="Yandava C."/>
            <person name="Wortman J."/>
            <person name="Nusbaum C."/>
            <person name="Birren B."/>
        </authorList>
    </citation>
    <scope>NUCLEOTIDE SEQUENCE</scope>
    <source>
        <strain evidence="2">ATCC 64411</strain>
    </source>
</reference>
<reference evidence="3" key="5">
    <citation type="submission" date="2015-06" db="UniProtKB">
        <authorList>
            <consortium name="EnsemblFungi"/>
        </authorList>
    </citation>
    <scope>IDENTIFICATION</scope>
    <source>
        <strain evidence="3">ATCC 64411</strain>
    </source>
</reference>
<feature type="region of interest" description="Disordered" evidence="1">
    <location>
        <begin position="340"/>
        <end position="369"/>
    </location>
</feature>
<dbReference type="EnsemblFungi" id="MAPG_09548T0">
    <property type="protein sequence ID" value="MAPG_09548T0"/>
    <property type="gene ID" value="MAPG_09548"/>
</dbReference>
<reference evidence="4" key="1">
    <citation type="submission" date="2010-05" db="EMBL/GenBank/DDBJ databases">
        <title>The genome sequence of Magnaporthe poae strain ATCC 64411.</title>
        <authorList>
            <person name="Ma L.-J."/>
            <person name="Dead R."/>
            <person name="Young S."/>
            <person name="Zeng Q."/>
            <person name="Koehrsen M."/>
            <person name="Alvarado L."/>
            <person name="Berlin A."/>
            <person name="Chapman S.B."/>
            <person name="Chen Z."/>
            <person name="Freedman E."/>
            <person name="Gellesch M."/>
            <person name="Goldberg J."/>
            <person name="Griggs A."/>
            <person name="Gujja S."/>
            <person name="Heilman E.R."/>
            <person name="Heiman D."/>
            <person name="Hepburn T."/>
            <person name="Howarth C."/>
            <person name="Jen D."/>
            <person name="Larson L."/>
            <person name="Mehta T."/>
            <person name="Neiman D."/>
            <person name="Pearson M."/>
            <person name="Roberts A."/>
            <person name="Saif S."/>
            <person name="Shea T."/>
            <person name="Shenoy N."/>
            <person name="Sisk P."/>
            <person name="Stolte C."/>
            <person name="Sykes S."/>
            <person name="Walk T."/>
            <person name="White J."/>
            <person name="Yandava C."/>
            <person name="Haas B."/>
            <person name="Nusbaum C."/>
            <person name="Birren B."/>
        </authorList>
    </citation>
    <scope>NUCLEOTIDE SEQUENCE [LARGE SCALE GENOMIC DNA]</scope>
    <source>
        <strain evidence="4">ATCC 64411 / 73-15</strain>
    </source>
</reference>
<dbReference type="eggNOG" id="ENOG502SUYN">
    <property type="taxonomic scope" value="Eukaryota"/>
</dbReference>
<evidence type="ECO:0000313" key="2">
    <source>
        <dbReference type="EMBL" id="KLU91023.1"/>
    </source>
</evidence>
<dbReference type="EMBL" id="ADBL01002442">
    <property type="status" value="NOT_ANNOTATED_CDS"/>
    <property type="molecule type" value="Genomic_DNA"/>
</dbReference>
<gene>
    <name evidence="2" type="ORF">MAPG_09548</name>
</gene>
<dbReference type="VEuPathDB" id="FungiDB:MAPG_09548"/>
<dbReference type="STRING" id="644358.A0A0C4EA89"/>
<dbReference type="OrthoDB" id="4367324at2759"/>
<reference evidence="2" key="2">
    <citation type="submission" date="2010-05" db="EMBL/GenBank/DDBJ databases">
        <title>The Genome Sequence of Magnaporthe poae strain ATCC 64411.</title>
        <authorList>
            <consortium name="The Broad Institute Genome Sequencing Platform"/>
            <consortium name="Broad Institute Genome Sequencing Center for Infectious Disease"/>
            <person name="Ma L.-J."/>
            <person name="Dead R."/>
            <person name="Young S."/>
            <person name="Zeng Q."/>
            <person name="Koehrsen M."/>
            <person name="Alvarado L."/>
            <person name="Berlin A."/>
            <person name="Chapman S.B."/>
            <person name="Chen Z."/>
            <person name="Freedman E."/>
            <person name="Gellesch M."/>
            <person name="Goldberg J."/>
            <person name="Griggs A."/>
            <person name="Gujja S."/>
            <person name="Heilman E.R."/>
            <person name="Heiman D."/>
            <person name="Hepburn T."/>
            <person name="Howarth C."/>
            <person name="Jen D."/>
            <person name="Larson L."/>
            <person name="Mehta T."/>
            <person name="Neiman D."/>
            <person name="Pearson M."/>
            <person name="Roberts A."/>
            <person name="Saif S."/>
            <person name="Shea T."/>
            <person name="Shenoy N."/>
            <person name="Sisk P."/>
            <person name="Stolte C."/>
            <person name="Sykes S."/>
            <person name="Walk T."/>
            <person name="White J."/>
            <person name="Yandava C."/>
            <person name="Haas B."/>
            <person name="Nusbaum C."/>
            <person name="Birren B."/>
        </authorList>
    </citation>
    <scope>NUCLEOTIDE SEQUENCE</scope>
    <source>
        <strain evidence="2">ATCC 64411</strain>
    </source>
</reference>
<evidence type="ECO:0000313" key="4">
    <source>
        <dbReference type="Proteomes" id="UP000011715"/>
    </source>
</evidence>
<sequence length="437" mass="48934">MLTTLLDILTSPNLERISLTGKGQNTQPAWNPSWGRCWEAWDEFNLRTLLSIYGSSLDLACSSMSQPSPSEFDREILSEDTLEHFISRFNMPIINHALAVALERAGREGKLQQGLQAHLGRGSRCLLQEQRMDWCLASPQHPGAQAKYRCILPGDSKLDSKWNAELYNIDYEEWRKPVDQVVGYMINSRWRYGFAITDQELYVFRITLLPISVGSVPTLRTRPGIWETALPTGAEGDYDYSVADLSAMTADMTIASRQTADYDHQADLRHRDYRLQCAIVPWSAHGRDRLTVNLALWCLSMMSMGDGSIQTEYPPLDSWREDGNNGDSYVVHNTSGFATAKRGRPAGAATGGSGAAGSSSAGSSRGGAGASQYVDVTAIIRFDGRTRGERHRQFKFTAENGRSVTTREKDWQSVRGGGWVYEKWGKKYFCRKFPKED</sequence>
<protein>
    <submittedName>
        <fullName evidence="2 3">Uncharacterized protein</fullName>
    </submittedName>
</protein>
<evidence type="ECO:0000256" key="1">
    <source>
        <dbReference type="SAM" id="MobiDB-lite"/>
    </source>
</evidence>
<dbReference type="Proteomes" id="UP000011715">
    <property type="component" value="Unassembled WGS sequence"/>
</dbReference>